<comment type="subcellular location">
    <subcellularLocation>
        <location evidence="1">Cell outer membrane</location>
    </subcellularLocation>
</comment>
<keyword evidence="7" id="KW-0998">Cell outer membrane</keyword>
<accession>A0A1U7CJD2</accession>
<evidence type="ECO:0000313" key="10">
    <source>
        <dbReference type="Proteomes" id="UP000186309"/>
    </source>
</evidence>
<evidence type="ECO:0000256" key="1">
    <source>
        <dbReference type="ARBA" id="ARBA00004442"/>
    </source>
</evidence>
<sequence length="589" mass="63170">MHMWHRTTGLLAGLLAISVGCAQRPDPSPRHDLIARVTGPEAGLAAPGSNGDGKPGADPRLQRVSFEAPLDRDERSDEAQSTGPLTLEEANRLALRHSPILKLSEASIDAALGNLQVVDSAFLPSFQGNYGFQAFSSQVGFAGTRGRFPVLPVRGFGPGTQDFNVAEVQMKWTIFQFGRLLTKQSQAEFKTDVARLELERSHQTVGYAVARTYFQVLEAKSAFEIAEKAVGQAEAYRSEAGDLLRRGSITREEFLRVDAGLASVRQLQADAKSEEEVAVAALNQTMGINVNTPTRVAERKAAPKLEMPLKEALQLAVANRREIPVVMRGIAIARGDVDVARTEFLPSVSIQAGYSNVTGTGVQNANVGAGGIFISQDLYAGGKRRGQLRTAQAGLRAAEAQAQQVCDLVAFEVNAAYRGFEDARERIKSARAVFDQARENLRLVKSRYSAGGATPAEVIEARASDTKSEQTLNAAVYQYQRALARLEFAVGGPLPTSAEEIPTTTREPKGENVAPPPPGEPSPFRLRPEAAMPGLPAAPDFGAPRINQPQIPGVPRPLQPESSTAPGLFGPPALSRPPYESTSPFGPKP</sequence>
<dbReference type="AlphaFoldDB" id="A0A1U7CJD2"/>
<protein>
    <submittedName>
        <fullName evidence="9">Outer membrane protein TolC</fullName>
    </submittedName>
</protein>
<dbReference type="EMBL" id="CP019082">
    <property type="protein sequence ID" value="APW59041.1"/>
    <property type="molecule type" value="Genomic_DNA"/>
</dbReference>
<organism evidence="9 10">
    <name type="scientific">Paludisphaera borealis</name>
    <dbReference type="NCBI Taxonomy" id="1387353"/>
    <lineage>
        <taxon>Bacteria</taxon>
        <taxon>Pseudomonadati</taxon>
        <taxon>Planctomycetota</taxon>
        <taxon>Planctomycetia</taxon>
        <taxon>Isosphaerales</taxon>
        <taxon>Isosphaeraceae</taxon>
        <taxon>Paludisphaera</taxon>
    </lineage>
</organism>
<dbReference type="STRING" id="1387353.BSF38_00454"/>
<keyword evidence="5" id="KW-0812">Transmembrane</keyword>
<comment type="similarity">
    <text evidence="2">Belongs to the outer membrane factor (OMF) (TC 1.B.17) family.</text>
</comment>
<feature type="region of interest" description="Disordered" evidence="8">
    <location>
        <begin position="493"/>
        <end position="589"/>
    </location>
</feature>
<evidence type="ECO:0000256" key="3">
    <source>
        <dbReference type="ARBA" id="ARBA00022448"/>
    </source>
</evidence>
<dbReference type="GO" id="GO:1990281">
    <property type="term" value="C:efflux pump complex"/>
    <property type="evidence" value="ECO:0007669"/>
    <property type="project" value="TreeGrafter"/>
</dbReference>
<dbReference type="InterPro" id="IPR003423">
    <property type="entry name" value="OMP_efflux"/>
</dbReference>
<dbReference type="RefSeq" id="WP_083712640.1">
    <property type="nucleotide sequence ID" value="NZ_CP019082.1"/>
</dbReference>
<dbReference type="PANTHER" id="PTHR30026">
    <property type="entry name" value="OUTER MEMBRANE PROTEIN TOLC"/>
    <property type="match status" value="1"/>
</dbReference>
<dbReference type="SUPFAM" id="SSF56954">
    <property type="entry name" value="Outer membrane efflux proteins (OEP)"/>
    <property type="match status" value="1"/>
</dbReference>
<keyword evidence="6" id="KW-0472">Membrane</keyword>
<evidence type="ECO:0000256" key="7">
    <source>
        <dbReference type="ARBA" id="ARBA00023237"/>
    </source>
</evidence>
<dbReference type="GO" id="GO:0009279">
    <property type="term" value="C:cell outer membrane"/>
    <property type="evidence" value="ECO:0007669"/>
    <property type="project" value="UniProtKB-SubCell"/>
</dbReference>
<keyword evidence="4" id="KW-1134">Transmembrane beta strand</keyword>
<dbReference type="PROSITE" id="PS51257">
    <property type="entry name" value="PROKAR_LIPOPROTEIN"/>
    <property type="match status" value="1"/>
</dbReference>
<dbReference type="KEGG" id="pbor:BSF38_00454"/>
<evidence type="ECO:0000256" key="6">
    <source>
        <dbReference type="ARBA" id="ARBA00023136"/>
    </source>
</evidence>
<keyword evidence="10" id="KW-1185">Reference proteome</keyword>
<dbReference type="PANTHER" id="PTHR30026:SF20">
    <property type="entry name" value="OUTER MEMBRANE PROTEIN TOLC"/>
    <property type="match status" value="1"/>
</dbReference>
<keyword evidence="3" id="KW-0813">Transport</keyword>
<dbReference type="GO" id="GO:0015562">
    <property type="term" value="F:efflux transmembrane transporter activity"/>
    <property type="evidence" value="ECO:0007669"/>
    <property type="project" value="InterPro"/>
</dbReference>
<reference evidence="10" key="1">
    <citation type="submission" date="2016-12" db="EMBL/GenBank/DDBJ databases">
        <title>Comparative genomics of four Isosphaeraceae planctomycetes: a common pool of plasmids and glycoside hydrolase genes.</title>
        <authorList>
            <person name="Ivanova A."/>
        </authorList>
    </citation>
    <scope>NUCLEOTIDE SEQUENCE [LARGE SCALE GENOMIC DNA]</scope>
    <source>
        <strain evidence="10">PX4</strain>
    </source>
</reference>
<feature type="region of interest" description="Disordered" evidence="8">
    <location>
        <begin position="41"/>
        <end position="61"/>
    </location>
</feature>
<dbReference type="Proteomes" id="UP000186309">
    <property type="component" value="Chromosome"/>
</dbReference>
<dbReference type="Pfam" id="PF02321">
    <property type="entry name" value="OEP"/>
    <property type="match status" value="2"/>
</dbReference>
<dbReference type="OrthoDB" id="243919at2"/>
<dbReference type="GO" id="GO:0015288">
    <property type="term" value="F:porin activity"/>
    <property type="evidence" value="ECO:0007669"/>
    <property type="project" value="TreeGrafter"/>
</dbReference>
<name>A0A1U7CJD2_9BACT</name>
<evidence type="ECO:0000256" key="5">
    <source>
        <dbReference type="ARBA" id="ARBA00022692"/>
    </source>
</evidence>
<dbReference type="Gene3D" id="1.20.1600.10">
    <property type="entry name" value="Outer membrane efflux proteins (OEP)"/>
    <property type="match status" value="1"/>
</dbReference>
<evidence type="ECO:0000256" key="2">
    <source>
        <dbReference type="ARBA" id="ARBA00007613"/>
    </source>
</evidence>
<evidence type="ECO:0000313" key="9">
    <source>
        <dbReference type="EMBL" id="APW59041.1"/>
    </source>
</evidence>
<dbReference type="InterPro" id="IPR051906">
    <property type="entry name" value="TolC-like"/>
</dbReference>
<evidence type="ECO:0000256" key="8">
    <source>
        <dbReference type="SAM" id="MobiDB-lite"/>
    </source>
</evidence>
<proteinExistence type="inferred from homology"/>
<evidence type="ECO:0000256" key="4">
    <source>
        <dbReference type="ARBA" id="ARBA00022452"/>
    </source>
</evidence>
<gene>
    <name evidence="9" type="primary">tolC</name>
    <name evidence="9" type="ORF">BSF38_00454</name>
</gene>
<feature type="compositionally biased region" description="Polar residues" evidence="8">
    <location>
        <begin position="580"/>
        <end position="589"/>
    </location>
</feature>